<keyword evidence="3" id="KW-1185">Reference proteome</keyword>
<dbReference type="EMBL" id="VIRS01000012">
    <property type="protein sequence ID" value="TQS43682.1"/>
    <property type="molecule type" value="Genomic_DNA"/>
</dbReference>
<dbReference type="SMART" id="SM00382">
    <property type="entry name" value="AAA"/>
    <property type="match status" value="1"/>
</dbReference>
<dbReference type="AlphaFoldDB" id="A0A545AQS3"/>
<dbReference type="InterPro" id="IPR003593">
    <property type="entry name" value="AAA+_ATPase"/>
</dbReference>
<dbReference type="SUPFAM" id="SSF52540">
    <property type="entry name" value="P-loop containing nucleoside triphosphate hydrolases"/>
    <property type="match status" value="1"/>
</dbReference>
<accession>A0A545AQS3</accession>
<proteinExistence type="predicted"/>
<evidence type="ECO:0000313" key="3">
    <source>
        <dbReference type="Proteomes" id="UP000317982"/>
    </source>
</evidence>
<protein>
    <submittedName>
        <fullName evidence="2">DUF2075 domain-containing protein</fullName>
    </submittedName>
</protein>
<dbReference type="InterPro" id="IPR027417">
    <property type="entry name" value="P-loop_NTPase"/>
</dbReference>
<reference evidence="2 3" key="1">
    <citation type="submission" date="2019-07" db="EMBL/GenBank/DDBJ databases">
        <title>Cryptosporangium phraense sp. nov., isolated from plant litter.</title>
        <authorList>
            <person name="Suriyachadkun C."/>
        </authorList>
    </citation>
    <scope>NUCLEOTIDE SEQUENCE [LARGE SCALE GENOMIC DNA]</scope>
    <source>
        <strain evidence="2 3">A-T 5661</strain>
    </source>
</reference>
<dbReference type="CDD" id="cd00009">
    <property type="entry name" value="AAA"/>
    <property type="match status" value="1"/>
</dbReference>
<dbReference type="Pfam" id="PF09848">
    <property type="entry name" value="SLFN-g3_helicase"/>
    <property type="match status" value="1"/>
</dbReference>
<comment type="caution">
    <text evidence="2">The sequence shown here is derived from an EMBL/GenBank/DDBJ whole genome shotgun (WGS) entry which is preliminary data.</text>
</comment>
<feature type="domain" description="AAA+ ATPase" evidence="1">
    <location>
        <begin position="264"/>
        <end position="394"/>
    </location>
</feature>
<gene>
    <name evidence="2" type="ORF">FL583_18815</name>
</gene>
<evidence type="ECO:0000259" key="1">
    <source>
        <dbReference type="SMART" id="SM00382"/>
    </source>
</evidence>
<dbReference type="Gene3D" id="3.40.50.300">
    <property type="entry name" value="P-loop containing nucleotide triphosphate hydrolases"/>
    <property type="match status" value="1"/>
</dbReference>
<evidence type="ECO:0000313" key="2">
    <source>
        <dbReference type="EMBL" id="TQS43682.1"/>
    </source>
</evidence>
<sequence length="632" mass="70665">MVLVRRSAAALLDDAKSGNLSKLLAEQALHQLRSGVGASELRSWDRSLPVLLTDLVEAGLGGVEVLIEYRLPYSPKRIDVVLCGVDPRSGTAAYVLVELKQWTHALYYSDDLVTVPGYSEPVLHPIEQVERYRQQLIDFTPMLAERPESVSAVAYLHNAVEGTGWSLHEYQVTRSGHLFTKNRRREFLDFLGRRLMPTGDEAVARQSGRAADELLTAPEAPAKPLLSIAAREIQDREQFVLLDEQQEAFSLVRDAVRASGQQNRKRVVIVVGGPGSGKSVIALSLLGELSRQDYRVLHATGSSAFTRTMRKVAGRRAPRVQQMFKYFNDFMEAPQNRLDVLICDEAHRVRETSVKRYTRAALRANARPQIDELIAAARVPVFLLDENQVVRPGEMGSLDEITAAAERNECDVVVKRLQGQYRCGGSDTFDSWVVQLLGLTAEQPTSWSAAVGDSDEQYLVRSCESPAGLEAWLRARMEESGGTGRISAGYCWKWSDPQRIDDVPTLIDDVVIGDWKRPWNAKPDKRVPDAPESYFWASDDRGFGQVGCIYTAQGFEYDWSGVILGPDFVRRDGRWAARRTHSHDPAVKRADDAHFGALIRNTYKVLLTRGLRGVAVYSTDPETQDWLRRVTA</sequence>
<organism evidence="2 3">
    <name type="scientific">Cryptosporangium phraense</name>
    <dbReference type="NCBI Taxonomy" id="2593070"/>
    <lineage>
        <taxon>Bacteria</taxon>
        <taxon>Bacillati</taxon>
        <taxon>Actinomycetota</taxon>
        <taxon>Actinomycetes</taxon>
        <taxon>Cryptosporangiales</taxon>
        <taxon>Cryptosporangiaceae</taxon>
        <taxon>Cryptosporangium</taxon>
    </lineage>
</organism>
<dbReference type="OrthoDB" id="3193269at2"/>
<dbReference type="InterPro" id="IPR018647">
    <property type="entry name" value="SLFN_3-like_DNA/RNA_helicase"/>
</dbReference>
<name>A0A545AQS3_9ACTN</name>
<dbReference type="Proteomes" id="UP000317982">
    <property type="component" value="Unassembled WGS sequence"/>
</dbReference>
<dbReference type="InParanoid" id="A0A545AQS3"/>
<dbReference type="RefSeq" id="WP_142705983.1">
    <property type="nucleotide sequence ID" value="NZ_VIRS01000012.1"/>
</dbReference>